<dbReference type="Proteomes" id="UP001054837">
    <property type="component" value="Unassembled WGS sequence"/>
</dbReference>
<feature type="region of interest" description="Disordered" evidence="1">
    <location>
        <begin position="33"/>
        <end position="54"/>
    </location>
</feature>
<name>A0AAV4U2S0_9ARAC</name>
<evidence type="ECO:0000313" key="3">
    <source>
        <dbReference type="Proteomes" id="UP001054837"/>
    </source>
</evidence>
<protein>
    <submittedName>
        <fullName evidence="2">Uncharacterized protein</fullName>
    </submittedName>
</protein>
<feature type="compositionally biased region" description="Basic and acidic residues" evidence="1">
    <location>
        <begin position="33"/>
        <end position="43"/>
    </location>
</feature>
<sequence>MDGNVSQILTSEQGQISTNLQVIPQSHLLWISRGEHNGKHGNDPPKSPTTSLNGAVQPLTWRHFSRWDRGTGLPFQCGGGGGGRIEQTMRTRWK</sequence>
<feature type="region of interest" description="Disordered" evidence="1">
    <location>
        <begin position="72"/>
        <end position="94"/>
    </location>
</feature>
<reference evidence="2 3" key="1">
    <citation type="submission" date="2021-06" db="EMBL/GenBank/DDBJ databases">
        <title>Caerostris darwini draft genome.</title>
        <authorList>
            <person name="Kono N."/>
            <person name="Arakawa K."/>
        </authorList>
    </citation>
    <scope>NUCLEOTIDE SEQUENCE [LARGE SCALE GENOMIC DNA]</scope>
</reference>
<dbReference type="AlphaFoldDB" id="A0AAV4U2S0"/>
<evidence type="ECO:0000313" key="2">
    <source>
        <dbReference type="EMBL" id="GIY52103.1"/>
    </source>
</evidence>
<accession>A0AAV4U2S0</accession>
<gene>
    <name evidence="2" type="ORF">CDAR_432081</name>
</gene>
<comment type="caution">
    <text evidence="2">The sequence shown here is derived from an EMBL/GenBank/DDBJ whole genome shotgun (WGS) entry which is preliminary data.</text>
</comment>
<organism evidence="2 3">
    <name type="scientific">Caerostris darwini</name>
    <dbReference type="NCBI Taxonomy" id="1538125"/>
    <lineage>
        <taxon>Eukaryota</taxon>
        <taxon>Metazoa</taxon>
        <taxon>Ecdysozoa</taxon>
        <taxon>Arthropoda</taxon>
        <taxon>Chelicerata</taxon>
        <taxon>Arachnida</taxon>
        <taxon>Araneae</taxon>
        <taxon>Araneomorphae</taxon>
        <taxon>Entelegynae</taxon>
        <taxon>Araneoidea</taxon>
        <taxon>Araneidae</taxon>
        <taxon>Caerostris</taxon>
    </lineage>
</organism>
<proteinExistence type="predicted"/>
<keyword evidence="3" id="KW-1185">Reference proteome</keyword>
<evidence type="ECO:0000256" key="1">
    <source>
        <dbReference type="SAM" id="MobiDB-lite"/>
    </source>
</evidence>
<dbReference type="EMBL" id="BPLQ01010632">
    <property type="protein sequence ID" value="GIY52103.1"/>
    <property type="molecule type" value="Genomic_DNA"/>
</dbReference>